<gene>
    <name evidence="3" type="ORF">CYCCA115_LOCUS11990</name>
</gene>
<dbReference type="AlphaFoldDB" id="A0AAD2FQ43"/>
<organism evidence="3 4">
    <name type="scientific">Cylindrotheca closterium</name>
    <dbReference type="NCBI Taxonomy" id="2856"/>
    <lineage>
        <taxon>Eukaryota</taxon>
        <taxon>Sar</taxon>
        <taxon>Stramenopiles</taxon>
        <taxon>Ochrophyta</taxon>
        <taxon>Bacillariophyta</taxon>
        <taxon>Bacillariophyceae</taxon>
        <taxon>Bacillariophycidae</taxon>
        <taxon>Bacillariales</taxon>
        <taxon>Bacillariaceae</taxon>
        <taxon>Cylindrotheca</taxon>
    </lineage>
</organism>
<dbReference type="PANTHER" id="PTHR45641:SF1">
    <property type="entry name" value="AAA+ ATPASE DOMAIN-CONTAINING PROTEIN"/>
    <property type="match status" value="1"/>
</dbReference>
<evidence type="ECO:0000256" key="1">
    <source>
        <dbReference type="ARBA" id="ARBA00022737"/>
    </source>
</evidence>
<evidence type="ECO:0000313" key="4">
    <source>
        <dbReference type="Proteomes" id="UP001295423"/>
    </source>
</evidence>
<name>A0AAD2FQ43_9STRA</name>
<proteinExistence type="predicted"/>
<sequence>MALVYYDQGRFPEAMTMNTKALELMKKQLGEEHIQVAEIYHNMGNILRTINFAECMEMLDKALQLKSKILSPAHASIGDTHCRKGDAFLANSHLDKALESYQKAL</sequence>
<dbReference type="EMBL" id="CAKOGP040001758">
    <property type="protein sequence ID" value="CAJ1949231.1"/>
    <property type="molecule type" value="Genomic_DNA"/>
</dbReference>
<dbReference type="InterPro" id="IPR011990">
    <property type="entry name" value="TPR-like_helical_dom_sf"/>
</dbReference>
<protein>
    <recommendedName>
        <fullName evidence="5">Kinesin light chain</fullName>
    </recommendedName>
</protein>
<evidence type="ECO:0000313" key="3">
    <source>
        <dbReference type="EMBL" id="CAJ1949231.1"/>
    </source>
</evidence>
<dbReference type="Pfam" id="PF13424">
    <property type="entry name" value="TPR_12"/>
    <property type="match status" value="1"/>
</dbReference>
<keyword evidence="4" id="KW-1185">Reference proteome</keyword>
<dbReference type="Proteomes" id="UP001295423">
    <property type="component" value="Unassembled WGS sequence"/>
</dbReference>
<reference evidence="3" key="1">
    <citation type="submission" date="2023-08" db="EMBL/GenBank/DDBJ databases">
        <authorList>
            <person name="Audoor S."/>
            <person name="Bilcke G."/>
        </authorList>
    </citation>
    <scope>NUCLEOTIDE SEQUENCE</scope>
</reference>
<evidence type="ECO:0008006" key="5">
    <source>
        <dbReference type="Google" id="ProtNLM"/>
    </source>
</evidence>
<dbReference type="PANTHER" id="PTHR45641">
    <property type="entry name" value="TETRATRICOPEPTIDE REPEAT PROTEIN (AFU_ORTHOLOGUE AFUA_6G03870)"/>
    <property type="match status" value="1"/>
</dbReference>
<dbReference type="PROSITE" id="PS50293">
    <property type="entry name" value="TPR_REGION"/>
    <property type="match status" value="1"/>
</dbReference>
<dbReference type="Gene3D" id="1.25.40.10">
    <property type="entry name" value="Tetratricopeptide repeat domain"/>
    <property type="match status" value="1"/>
</dbReference>
<dbReference type="InterPro" id="IPR019734">
    <property type="entry name" value="TPR_rpt"/>
</dbReference>
<comment type="caution">
    <text evidence="3">The sequence shown here is derived from an EMBL/GenBank/DDBJ whole genome shotgun (WGS) entry which is preliminary data.</text>
</comment>
<dbReference type="SUPFAM" id="SSF48452">
    <property type="entry name" value="TPR-like"/>
    <property type="match status" value="1"/>
</dbReference>
<dbReference type="Pfam" id="PF13181">
    <property type="entry name" value="TPR_8"/>
    <property type="match status" value="1"/>
</dbReference>
<evidence type="ECO:0000256" key="2">
    <source>
        <dbReference type="ARBA" id="ARBA00022803"/>
    </source>
</evidence>
<accession>A0AAD2FQ43</accession>
<keyword evidence="2" id="KW-0802">TPR repeat</keyword>
<keyword evidence="1" id="KW-0677">Repeat</keyword>